<reference evidence="7 8" key="1">
    <citation type="journal article" date="2014" name="PLoS ONE">
        <title>An emerging Mycoplasma associated with trichomoniasis, vaginal infection and disease.</title>
        <authorList>
            <consortium name="Vaginal Microbiome Consortium"/>
            <person name="Fettweis J.M."/>
            <person name="Serrano M.G."/>
            <person name="Huang B."/>
            <person name="Brooks J.P."/>
            <person name="Glascock A.L."/>
            <person name="Sheth N.U."/>
            <person name="Strauss J.F.III."/>
            <person name="Jefferson K.K."/>
            <person name="Buck G.A."/>
        </authorList>
    </citation>
    <scope>NUCLEOTIDE SEQUENCE [LARGE SCALE GENOMIC DNA]</scope>
    <source>
        <strain evidence="7 8">VCU_M1</strain>
    </source>
</reference>
<comment type="catalytic activity">
    <reaction evidence="1">
        <text>uridine(55) in tRNA = pseudouridine(55) in tRNA</text>
        <dbReference type="Rhea" id="RHEA:42532"/>
        <dbReference type="Rhea" id="RHEA-COMP:10101"/>
        <dbReference type="Rhea" id="RHEA-COMP:10102"/>
        <dbReference type="ChEBI" id="CHEBI:65314"/>
        <dbReference type="ChEBI" id="CHEBI:65315"/>
        <dbReference type="EC" id="5.4.99.25"/>
    </reaction>
</comment>
<dbReference type="Pfam" id="PF01509">
    <property type="entry name" value="TruB_N"/>
    <property type="match status" value="1"/>
</dbReference>
<dbReference type="InterPro" id="IPR002501">
    <property type="entry name" value="PsdUridine_synth_N"/>
</dbReference>
<accession>A0A097SSM8</accession>
<feature type="domain" description="Pseudouridine synthase II N-terminal" evidence="6">
    <location>
        <begin position="40"/>
        <end position="191"/>
    </location>
</feature>
<dbReference type="GO" id="GO:0006400">
    <property type="term" value="P:tRNA modification"/>
    <property type="evidence" value="ECO:0007669"/>
    <property type="project" value="TreeGrafter"/>
</dbReference>
<evidence type="ECO:0000256" key="2">
    <source>
        <dbReference type="ARBA" id="ARBA00005642"/>
    </source>
</evidence>
<dbReference type="InterPro" id="IPR020103">
    <property type="entry name" value="PsdUridine_synth_cat_dom_sf"/>
</dbReference>
<dbReference type="PANTHER" id="PTHR13767">
    <property type="entry name" value="TRNA-PSEUDOURIDINE SYNTHASE"/>
    <property type="match status" value="1"/>
</dbReference>
<dbReference type="SUPFAM" id="SSF55120">
    <property type="entry name" value="Pseudouridine synthase"/>
    <property type="match status" value="1"/>
</dbReference>
<protein>
    <recommendedName>
        <fullName evidence="3">tRNA pseudouridine(55) synthase</fullName>
        <ecNumber evidence="3">5.4.99.25</ecNumber>
    </recommendedName>
</protein>
<dbReference type="PANTHER" id="PTHR13767:SF2">
    <property type="entry name" value="PSEUDOURIDYLATE SYNTHASE TRUB1"/>
    <property type="match status" value="1"/>
</dbReference>
<dbReference type="Proteomes" id="UP000030066">
    <property type="component" value="Chromosome"/>
</dbReference>
<keyword evidence="5" id="KW-0413">Isomerase</keyword>
<keyword evidence="8" id="KW-1185">Reference proteome</keyword>
<evidence type="ECO:0000256" key="3">
    <source>
        <dbReference type="ARBA" id="ARBA00012787"/>
    </source>
</evidence>
<dbReference type="GO" id="GO:0160148">
    <property type="term" value="F:tRNA pseudouridine(55) synthase activity"/>
    <property type="evidence" value="ECO:0007669"/>
    <property type="project" value="UniProtKB-EC"/>
</dbReference>
<proteinExistence type="inferred from homology"/>
<dbReference type="HOGENOM" id="CLU_032087_2_0_14"/>
<name>A0A097SSM8_9BACT</name>
<dbReference type="NCBIfam" id="TIGR00431">
    <property type="entry name" value="TruB"/>
    <property type="match status" value="1"/>
</dbReference>
<dbReference type="AlphaFoldDB" id="A0A097SSM8"/>
<evidence type="ECO:0000313" key="8">
    <source>
        <dbReference type="Proteomes" id="UP000030066"/>
    </source>
</evidence>
<comment type="similarity">
    <text evidence="2">Belongs to the pseudouridine synthase TruB family. Type 1 subfamily.</text>
</comment>
<evidence type="ECO:0000256" key="5">
    <source>
        <dbReference type="ARBA" id="ARBA00023235"/>
    </source>
</evidence>
<dbReference type="EC" id="5.4.99.25" evidence="3"/>
<sequence length="238" mass="27008">MLSNKTNIINLTREELENKGLFAINKPLTWTSNDVINFLKSRFKFTKVGHGGTLDPYATGVLIIAVEQHTKKLHHALNTNKKYDVLIQLGESSPSYDLGTEINEKKEVPNLTVAEIDNIIQKYFLHNYLQSPPSYSAKKINGVRAYQLARKNMDVVLQSVLVNINDYHINFYDEKTKIINISLDVSKGFYVRSFAHDLAIKLNTVGVVVSLIRTETNGFSLNDCLQIIKKPKQQLKNT</sequence>
<dbReference type="STRING" id="1318617.MGM1_2040"/>
<dbReference type="GO" id="GO:0003723">
    <property type="term" value="F:RNA binding"/>
    <property type="evidence" value="ECO:0007669"/>
    <property type="project" value="InterPro"/>
</dbReference>
<evidence type="ECO:0000259" key="6">
    <source>
        <dbReference type="Pfam" id="PF01509"/>
    </source>
</evidence>
<dbReference type="KEGG" id="mgj:MGM1_2040"/>
<organism evidence="7 8">
    <name type="scientific">Candidatus Malacoplasma girerdii</name>
    <dbReference type="NCBI Taxonomy" id="1318617"/>
    <lineage>
        <taxon>Bacteria</taxon>
        <taxon>Bacillati</taxon>
        <taxon>Mycoplasmatota</taxon>
        <taxon>Mycoplasmoidales</taxon>
        <taxon>Mycoplasmoidaceae</taxon>
        <taxon>Malacoplasma</taxon>
    </lineage>
</organism>
<dbReference type="eggNOG" id="COG0130">
    <property type="taxonomic scope" value="Bacteria"/>
</dbReference>
<dbReference type="InterPro" id="IPR014780">
    <property type="entry name" value="tRNA_psdUridine_synth_TruB"/>
</dbReference>
<gene>
    <name evidence="7" type="primary">truB</name>
    <name evidence="7" type="ORF">MGM1_2040</name>
</gene>
<keyword evidence="4" id="KW-0819">tRNA processing</keyword>
<dbReference type="Gene3D" id="3.30.2350.10">
    <property type="entry name" value="Pseudouridine synthase"/>
    <property type="match status" value="1"/>
</dbReference>
<evidence type="ECO:0000313" key="7">
    <source>
        <dbReference type="EMBL" id="AIV03586.1"/>
    </source>
</evidence>
<evidence type="ECO:0000256" key="1">
    <source>
        <dbReference type="ARBA" id="ARBA00000385"/>
    </source>
</evidence>
<evidence type="ECO:0000256" key="4">
    <source>
        <dbReference type="ARBA" id="ARBA00022694"/>
    </source>
</evidence>
<dbReference type="GO" id="GO:1990481">
    <property type="term" value="P:mRNA pseudouridine synthesis"/>
    <property type="evidence" value="ECO:0007669"/>
    <property type="project" value="TreeGrafter"/>
</dbReference>
<dbReference type="EMBL" id="CP007711">
    <property type="protein sequence ID" value="AIV03586.1"/>
    <property type="molecule type" value="Genomic_DNA"/>
</dbReference>